<dbReference type="GeneID" id="58164780"/>
<dbReference type="InterPro" id="IPR038695">
    <property type="entry name" value="Saro_0823-like_sf"/>
</dbReference>
<geneLocation type="plasmid" evidence="1">
    <name>pWE_H_1</name>
</geneLocation>
<evidence type="ECO:0008006" key="2">
    <source>
        <dbReference type="Google" id="ProtNLM"/>
    </source>
</evidence>
<accession>A0A899NEL3</accession>
<keyword evidence="1" id="KW-0614">Plasmid</keyword>
<dbReference type="RefSeq" id="WP_163167878.1">
    <property type="nucleotide sequence ID" value="NZ_MW574947.1"/>
</dbReference>
<organism evidence="1">
    <name type="scientific">Escherichia coli</name>
    <dbReference type="NCBI Taxonomy" id="562"/>
    <lineage>
        <taxon>Bacteria</taxon>
        <taxon>Pseudomonadati</taxon>
        <taxon>Pseudomonadota</taxon>
        <taxon>Gammaproteobacteria</taxon>
        <taxon>Enterobacterales</taxon>
        <taxon>Enterobacteriaceae</taxon>
        <taxon>Escherichia</taxon>
    </lineage>
</organism>
<gene>
    <name evidence="1" type="ORF">LDMDHDEC_00777</name>
</gene>
<dbReference type="AlphaFoldDB" id="A0A899NEL3"/>
<protein>
    <recommendedName>
        <fullName evidence="2">DUF192 domain-containing protein</fullName>
    </recommendedName>
</protein>
<sequence>MAFKQVYNPYFDQDKEVKTFSFNGKKLTALYLYREHDQEIGFKENPSLKPLVFTWKKPIYTCFNMVNVPYDLEIFFFNTDKKIIGSAVMEKFSKKQYCPKEKIMFALEKISNDKQELPN</sequence>
<name>A0A899NEL3_ECOLX</name>
<dbReference type="Gene3D" id="2.60.120.1140">
    <property type="entry name" value="Protein of unknown function DUF192"/>
    <property type="match status" value="1"/>
</dbReference>
<dbReference type="EMBL" id="MW574947">
    <property type="protein sequence ID" value="QSM61952.1"/>
    <property type="molecule type" value="Genomic_DNA"/>
</dbReference>
<proteinExistence type="predicted"/>
<reference evidence="1" key="1">
    <citation type="journal article" name="Environ. Pollut.">
        <title>Investigating the effects of municipal and hospital wastewaters on horizontal gene transfer.</title>
        <authorList>
            <person name="Hutinel M."/>
            <person name="Fick J."/>
            <person name="Larsson D.G.J."/>
            <person name="Flach C.F."/>
        </authorList>
    </citation>
    <scope>NUCLEOTIDE SEQUENCE</scope>
    <source>
        <strain evidence="1">CV601</strain>
    </source>
</reference>
<evidence type="ECO:0000313" key="1">
    <source>
        <dbReference type="EMBL" id="QSM61952.1"/>
    </source>
</evidence>